<feature type="compositionally biased region" description="Gly residues" evidence="1">
    <location>
        <begin position="7"/>
        <end position="21"/>
    </location>
</feature>
<dbReference type="Proteomes" id="UP001153069">
    <property type="component" value="Unassembled WGS sequence"/>
</dbReference>
<sequence length="793" mass="86024">MSLATTSGGGGFGGGGGGGGMAMSAHANAMARPAAAPPPPQGGSIPGGIAPPVSAAALGADLVDKHQQALSAKQARGVSHLPLVAVDLYAHEPLVAMFPPKAEEGQAGPPALVGKMKPDLYFQGNNETAHKTLRKFLTKSKAFSSLQTDALANATDEGTVRMPRPHQWLGLRRSDDAPEIIKKNLPVASESGAIAEDASPDVGVSIANSTLDGSEPLGDDFDRAVFKVRLHNKKKSLAVLPEEGVQILLHQAQYHVAKKVKADKDDEDITEYPFAVALPAWQCHDASVESLMDAMGGSGVMFQRSICALAGALRPGPKDGKPNLTLKALNDVRQERAKQYQIAKAKDPDATMDEDVGLFLFGMTDDGIECTAVQVSSVQPDKPDCLFGDFKVLSNVSYQVEDPVSTLEKCVTELQSNLEAILPDMELPPSIIIYGSAQHQSNIHAKWDEFKAKSVSEWKDIPVHTTKAECVAMGTAVLGAVSHGRIRTITEQQGAKPKAILSIRVANVAPVAVGVSMNYHGGKKKKWEPVKTIFDFDRRVPAGPYAIDLKASECVIHRKGSTGMSDEDFLKAAKAIEGSKGIPEREEAAKNLRVQVYQKWSRDGEWKKVGDTKKALVIQGKDDEEIACEHAVFELSLGPTGIITAGLHGEGESVVQATVSARNSTLRYWIGIILAVAFFGGFLVKSYWEERVFERDTKRLLAYYKHVLPGSIQDGDQHNSRYLVWKYRGKKDKLWRMLEKKYGEPVLHADEWPDADETPAADEEEEVEENLDDEQEEEEESSTGSEQKEEPDL</sequence>
<gene>
    <name evidence="3" type="ORF">SEMRO_371_G128550.1</name>
</gene>
<evidence type="ECO:0000313" key="4">
    <source>
        <dbReference type="Proteomes" id="UP001153069"/>
    </source>
</evidence>
<organism evidence="3 4">
    <name type="scientific">Seminavis robusta</name>
    <dbReference type="NCBI Taxonomy" id="568900"/>
    <lineage>
        <taxon>Eukaryota</taxon>
        <taxon>Sar</taxon>
        <taxon>Stramenopiles</taxon>
        <taxon>Ochrophyta</taxon>
        <taxon>Bacillariophyta</taxon>
        <taxon>Bacillariophyceae</taxon>
        <taxon>Bacillariophycidae</taxon>
        <taxon>Naviculales</taxon>
        <taxon>Naviculaceae</taxon>
        <taxon>Seminavis</taxon>
    </lineage>
</organism>
<accession>A0A9N8DVC4</accession>
<keyword evidence="2" id="KW-0812">Transmembrane</keyword>
<feature type="compositionally biased region" description="Low complexity" evidence="1">
    <location>
        <begin position="22"/>
        <end position="34"/>
    </location>
</feature>
<feature type="transmembrane region" description="Helical" evidence="2">
    <location>
        <begin position="668"/>
        <end position="688"/>
    </location>
</feature>
<dbReference type="AlphaFoldDB" id="A0A9N8DVC4"/>
<keyword evidence="2" id="KW-1133">Transmembrane helix</keyword>
<evidence type="ECO:0000256" key="2">
    <source>
        <dbReference type="SAM" id="Phobius"/>
    </source>
</evidence>
<name>A0A9N8DVC4_9STRA</name>
<evidence type="ECO:0000256" key="1">
    <source>
        <dbReference type="SAM" id="MobiDB-lite"/>
    </source>
</evidence>
<feature type="region of interest" description="Disordered" evidence="1">
    <location>
        <begin position="1"/>
        <end position="50"/>
    </location>
</feature>
<feature type="region of interest" description="Disordered" evidence="1">
    <location>
        <begin position="748"/>
        <end position="793"/>
    </location>
</feature>
<comment type="caution">
    <text evidence="3">The sequence shown here is derived from an EMBL/GenBank/DDBJ whole genome shotgun (WGS) entry which is preliminary data.</text>
</comment>
<reference evidence="3" key="1">
    <citation type="submission" date="2020-06" db="EMBL/GenBank/DDBJ databases">
        <authorList>
            <consortium name="Plant Systems Biology data submission"/>
        </authorList>
    </citation>
    <scope>NUCLEOTIDE SEQUENCE</scope>
    <source>
        <strain evidence="3">D6</strain>
    </source>
</reference>
<evidence type="ECO:0000313" key="3">
    <source>
        <dbReference type="EMBL" id="CAB9509010.1"/>
    </source>
</evidence>
<dbReference type="OrthoDB" id="42940at2759"/>
<keyword evidence="2" id="KW-0472">Membrane</keyword>
<keyword evidence="4" id="KW-1185">Reference proteome</keyword>
<protein>
    <submittedName>
        <fullName evidence="3">Uncharacterized protein</fullName>
    </submittedName>
</protein>
<dbReference type="EMBL" id="CAICTM010000370">
    <property type="protein sequence ID" value="CAB9509010.1"/>
    <property type="molecule type" value="Genomic_DNA"/>
</dbReference>
<proteinExistence type="predicted"/>
<feature type="compositionally biased region" description="Acidic residues" evidence="1">
    <location>
        <begin position="752"/>
        <end position="781"/>
    </location>
</feature>